<sequence length="27" mass="3082">MSCFVNRVLTFKSMAFSPILFSSKVLQ</sequence>
<name>A0A0A9FCM5_ARUDO</name>
<reference evidence="1" key="1">
    <citation type="submission" date="2014-09" db="EMBL/GenBank/DDBJ databases">
        <authorList>
            <person name="Magalhaes I.L.F."/>
            <person name="Oliveira U."/>
            <person name="Santos F.R."/>
            <person name="Vidigal T.H.D.A."/>
            <person name="Brescovit A.D."/>
            <person name="Santos A.J."/>
        </authorList>
    </citation>
    <scope>NUCLEOTIDE SEQUENCE</scope>
    <source>
        <tissue evidence="1">Shoot tissue taken approximately 20 cm above the soil surface</tissue>
    </source>
</reference>
<protein>
    <submittedName>
        <fullName evidence="1">Uncharacterized protein</fullName>
    </submittedName>
</protein>
<organism evidence="1">
    <name type="scientific">Arundo donax</name>
    <name type="common">Giant reed</name>
    <name type="synonym">Donax arundinaceus</name>
    <dbReference type="NCBI Taxonomy" id="35708"/>
    <lineage>
        <taxon>Eukaryota</taxon>
        <taxon>Viridiplantae</taxon>
        <taxon>Streptophyta</taxon>
        <taxon>Embryophyta</taxon>
        <taxon>Tracheophyta</taxon>
        <taxon>Spermatophyta</taxon>
        <taxon>Magnoliopsida</taxon>
        <taxon>Liliopsida</taxon>
        <taxon>Poales</taxon>
        <taxon>Poaceae</taxon>
        <taxon>PACMAD clade</taxon>
        <taxon>Arundinoideae</taxon>
        <taxon>Arundineae</taxon>
        <taxon>Arundo</taxon>
    </lineage>
</organism>
<dbReference type="EMBL" id="GBRH01188927">
    <property type="protein sequence ID" value="JAE08969.1"/>
    <property type="molecule type" value="Transcribed_RNA"/>
</dbReference>
<dbReference type="AlphaFoldDB" id="A0A0A9FCM5"/>
<proteinExistence type="predicted"/>
<reference evidence="1" key="2">
    <citation type="journal article" date="2015" name="Data Brief">
        <title>Shoot transcriptome of the giant reed, Arundo donax.</title>
        <authorList>
            <person name="Barrero R.A."/>
            <person name="Guerrero F.D."/>
            <person name="Moolhuijzen P."/>
            <person name="Goolsby J.A."/>
            <person name="Tidwell J."/>
            <person name="Bellgard S.E."/>
            <person name="Bellgard M.I."/>
        </authorList>
    </citation>
    <scope>NUCLEOTIDE SEQUENCE</scope>
    <source>
        <tissue evidence="1">Shoot tissue taken approximately 20 cm above the soil surface</tissue>
    </source>
</reference>
<evidence type="ECO:0000313" key="1">
    <source>
        <dbReference type="EMBL" id="JAE08969.1"/>
    </source>
</evidence>
<accession>A0A0A9FCM5</accession>